<gene>
    <name evidence="2" type="ORF">IAA45_06200</name>
</gene>
<dbReference type="Proteomes" id="UP000886817">
    <property type="component" value="Unassembled WGS sequence"/>
</dbReference>
<keyword evidence="1" id="KW-1133">Transmembrane helix</keyword>
<keyword evidence="1" id="KW-0472">Membrane</keyword>
<accession>A0A9D1WI22</accession>
<dbReference type="EMBL" id="DXEX01000137">
    <property type="protein sequence ID" value="HIX59293.1"/>
    <property type="molecule type" value="Genomic_DNA"/>
</dbReference>
<name>A0A9D1WI22_9FIRM</name>
<protein>
    <submittedName>
        <fullName evidence="2">Uncharacterized protein</fullName>
    </submittedName>
</protein>
<evidence type="ECO:0000313" key="3">
    <source>
        <dbReference type="Proteomes" id="UP000886817"/>
    </source>
</evidence>
<sequence length="75" mass="8617">MQRQIMENLQGKIKEVRGQFLKALPVICSFLALYYSVILLFGLNHVMVASLVTVVFQVNYRKHLSVRALLRLAVQ</sequence>
<reference evidence="2" key="2">
    <citation type="submission" date="2021-04" db="EMBL/GenBank/DDBJ databases">
        <authorList>
            <person name="Gilroy R."/>
        </authorList>
    </citation>
    <scope>NUCLEOTIDE SEQUENCE</scope>
    <source>
        <strain evidence="2">ChiSjej1B19-8411</strain>
    </source>
</reference>
<evidence type="ECO:0000256" key="1">
    <source>
        <dbReference type="SAM" id="Phobius"/>
    </source>
</evidence>
<evidence type="ECO:0000313" key="2">
    <source>
        <dbReference type="EMBL" id="HIX59293.1"/>
    </source>
</evidence>
<organism evidence="2 3">
    <name type="scientific">Candidatus Blautia gallistercoris</name>
    <dbReference type="NCBI Taxonomy" id="2838490"/>
    <lineage>
        <taxon>Bacteria</taxon>
        <taxon>Bacillati</taxon>
        <taxon>Bacillota</taxon>
        <taxon>Clostridia</taxon>
        <taxon>Lachnospirales</taxon>
        <taxon>Lachnospiraceae</taxon>
        <taxon>Blautia</taxon>
    </lineage>
</organism>
<comment type="caution">
    <text evidence="2">The sequence shown here is derived from an EMBL/GenBank/DDBJ whole genome shotgun (WGS) entry which is preliminary data.</text>
</comment>
<proteinExistence type="predicted"/>
<reference evidence="2" key="1">
    <citation type="journal article" date="2021" name="PeerJ">
        <title>Extensive microbial diversity within the chicken gut microbiome revealed by metagenomics and culture.</title>
        <authorList>
            <person name="Gilroy R."/>
            <person name="Ravi A."/>
            <person name="Getino M."/>
            <person name="Pursley I."/>
            <person name="Horton D.L."/>
            <person name="Alikhan N.F."/>
            <person name="Baker D."/>
            <person name="Gharbi K."/>
            <person name="Hall N."/>
            <person name="Watson M."/>
            <person name="Adriaenssens E.M."/>
            <person name="Foster-Nyarko E."/>
            <person name="Jarju S."/>
            <person name="Secka A."/>
            <person name="Antonio M."/>
            <person name="Oren A."/>
            <person name="Chaudhuri R.R."/>
            <person name="La Ragione R."/>
            <person name="Hildebrand F."/>
            <person name="Pallen M.J."/>
        </authorList>
    </citation>
    <scope>NUCLEOTIDE SEQUENCE</scope>
    <source>
        <strain evidence="2">ChiSjej1B19-8411</strain>
    </source>
</reference>
<feature type="transmembrane region" description="Helical" evidence="1">
    <location>
        <begin position="20"/>
        <end position="37"/>
    </location>
</feature>
<dbReference type="AlphaFoldDB" id="A0A9D1WI22"/>
<keyword evidence="1" id="KW-0812">Transmembrane</keyword>